<keyword evidence="3" id="KW-1185">Reference proteome</keyword>
<feature type="transmembrane region" description="Helical" evidence="1">
    <location>
        <begin position="211"/>
        <end position="233"/>
    </location>
</feature>
<name>A0A809SEC8_9PROT</name>
<organism evidence="2 3">
    <name type="scientific">Sulfuriferula nivalis</name>
    <dbReference type="NCBI Taxonomy" id="2675298"/>
    <lineage>
        <taxon>Bacteria</taxon>
        <taxon>Pseudomonadati</taxon>
        <taxon>Pseudomonadota</taxon>
        <taxon>Betaproteobacteria</taxon>
        <taxon>Nitrosomonadales</taxon>
        <taxon>Sulfuricellaceae</taxon>
        <taxon>Sulfuriferula</taxon>
    </lineage>
</organism>
<keyword evidence="1" id="KW-0472">Membrane</keyword>
<sequence length="249" mass="27978">MRKLLIWTRRWHGNLAIVFIFPILIMAFTAILIVHGKALGIRNIYIDASWWPGYQTNTANSQQNIRSIVEKENGWWLLSSAGLFDITNNQATLVTPLADKDIRSLIATTDGVLAVSDKGLWREQQGKWLQIFKGNITQASGNEHSIVVMLRGKGSMQSHDNGATWASLNPVMSSLLTQNPVLSQQSSKISLAQLIRDIHKGVALAGDKNQWIWVDSIALSLIFFASTGIFMWWNKQKSRFTKSRDKVST</sequence>
<dbReference type="Proteomes" id="UP000463939">
    <property type="component" value="Chromosome"/>
</dbReference>
<feature type="transmembrane region" description="Helical" evidence="1">
    <location>
        <begin position="12"/>
        <end position="34"/>
    </location>
</feature>
<reference evidence="3" key="1">
    <citation type="submission" date="2019-11" db="EMBL/GenBank/DDBJ databases">
        <title>Isolation and characterization of a novel species in the genus Sulfuriferula.</title>
        <authorList>
            <person name="Mochizuki J."/>
            <person name="Kojima H."/>
            <person name="Fukui M."/>
        </authorList>
    </citation>
    <scope>NUCLEOTIDE SEQUENCE [LARGE SCALE GENOMIC DNA]</scope>
    <source>
        <strain evidence="3">SGTM</strain>
    </source>
</reference>
<keyword evidence="1" id="KW-1133">Transmembrane helix</keyword>
<evidence type="ECO:0008006" key="4">
    <source>
        <dbReference type="Google" id="ProtNLM"/>
    </source>
</evidence>
<evidence type="ECO:0000313" key="2">
    <source>
        <dbReference type="EMBL" id="BBP01307.1"/>
    </source>
</evidence>
<evidence type="ECO:0000313" key="3">
    <source>
        <dbReference type="Proteomes" id="UP000463939"/>
    </source>
</evidence>
<accession>A0A809SEC8</accession>
<dbReference type="RefSeq" id="WP_162085106.1">
    <property type="nucleotide sequence ID" value="NZ_AP021881.1"/>
</dbReference>
<gene>
    <name evidence="2" type="ORF">SFSGTM_20150</name>
</gene>
<proteinExistence type="predicted"/>
<keyword evidence="1" id="KW-0812">Transmembrane</keyword>
<dbReference type="KEGG" id="sniv:SFSGTM_20150"/>
<dbReference type="AlphaFoldDB" id="A0A809SEC8"/>
<evidence type="ECO:0000256" key="1">
    <source>
        <dbReference type="SAM" id="Phobius"/>
    </source>
</evidence>
<protein>
    <recommendedName>
        <fullName evidence="4">PepSY domain-containing protein</fullName>
    </recommendedName>
</protein>
<dbReference type="EMBL" id="AP021881">
    <property type="protein sequence ID" value="BBP01307.1"/>
    <property type="molecule type" value="Genomic_DNA"/>
</dbReference>